<organism evidence="1 2">
    <name type="scientific">Wenzhouxiangella marina</name>
    <dbReference type="NCBI Taxonomy" id="1579979"/>
    <lineage>
        <taxon>Bacteria</taxon>
        <taxon>Pseudomonadati</taxon>
        <taxon>Pseudomonadota</taxon>
        <taxon>Gammaproteobacteria</taxon>
        <taxon>Chromatiales</taxon>
        <taxon>Wenzhouxiangellaceae</taxon>
        <taxon>Wenzhouxiangella</taxon>
    </lineage>
</organism>
<evidence type="ECO:0000313" key="1">
    <source>
        <dbReference type="EMBL" id="AKS43251.1"/>
    </source>
</evidence>
<sequence>MLDGAIGYVSEPIVRMVIVHPFPDQDLIKISAYSNADADLPDSSFTDLEARLQQADELEGKLVRCSEIGETDGIAYF</sequence>
<dbReference type="Proteomes" id="UP000066624">
    <property type="component" value="Chromosome"/>
</dbReference>
<keyword evidence="2" id="KW-1185">Reference proteome</keyword>
<protein>
    <submittedName>
        <fullName evidence="1">Uncharacterized protein</fullName>
    </submittedName>
</protein>
<gene>
    <name evidence="1" type="ORF">WM2015_2894</name>
</gene>
<dbReference type="AlphaFoldDB" id="A0A0K0Y056"/>
<evidence type="ECO:0000313" key="2">
    <source>
        <dbReference type="Proteomes" id="UP000066624"/>
    </source>
</evidence>
<reference evidence="1 2" key="1">
    <citation type="submission" date="2015-07" db="EMBL/GenBank/DDBJ databases">
        <authorList>
            <person name="Noorani M."/>
        </authorList>
    </citation>
    <scope>NUCLEOTIDE SEQUENCE [LARGE SCALE GENOMIC DNA]</scope>
    <source>
        <strain evidence="1 2">KCTC 42284</strain>
    </source>
</reference>
<proteinExistence type="predicted"/>
<accession>A0A0K0Y056</accession>
<dbReference type="EMBL" id="CP012154">
    <property type="protein sequence ID" value="AKS43251.1"/>
    <property type="molecule type" value="Genomic_DNA"/>
</dbReference>
<dbReference type="KEGG" id="wma:WM2015_2894"/>
<name>A0A0K0Y056_9GAMM</name>